<accession>A0A6P7TG48</accession>
<protein>
    <submittedName>
        <fullName evidence="6">P53 and DNA damage-regulated protein 1</fullName>
    </submittedName>
</protein>
<dbReference type="CDD" id="cd22860">
    <property type="entry name" value="PDRG1"/>
    <property type="match status" value="1"/>
</dbReference>
<evidence type="ECO:0000313" key="5">
    <source>
        <dbReference type="Proteomes" id="UP000515154"/>
    </source>
</evidence>
<evidence type="ECO:0000313" key="6">
    <source>
        <dbReference type="RefSeq" id="XP_029649215.1"/>
    </source>
</evidence>
<dbReference type="InterPro" id="IPR009053">
    <property type="entry name" value="Prefoldin"/>
</dbReference>
<evidence type="ECO:0000256" key="2">
    <source>
        <dbReference type="ARBA" id="ARBA00022490"/>
    </source>
</evidence>
<keyword evidence="2" id="KW-0963">Cytoplasm</keyword>
<evidence type="ECO:0000256" key="1">
    <source>
        <dbReference type="ARBA" id="ARBA00004496"/>
    </source>
</evidence>
<keyword evidence="3" id="KW-0143">Chaperone</keyword>
<comment type="subcellular location">
    <subcellularLocation>
        <location evidence="1">Cytoplasm</location>
    </subcellularLocation>
</comment>
<dbReference type="GO" id="GO:0005737">
    <property type="term" value="C:cytoplasm"/>
    <property type="evidence" value="ECO:0007669"/>
    <property type="project" value="UniProtKB-SubCell"/>
</dbReference>
<dbReference type="Gene3D" id="1.10.287.370">
    <property type="match status" value="1"/>
</dbReference>
<evidence type="ECO:0000256" key="3">
    <source>
        <dbReference type="ARBA" id="ARBA00023186"/>
    </source>
</evidence>
<dbReference type="PANTHER" id="PTHR21162:SF0">
    <property type="entry name" value="P53 AND DNA DAMAGE-REGULATED PROTEIN 1"/>
    <property type="match status" value="1"/>
</dbReference>
<proteinExistence type="predicted"/>
<evidence type="ECO:0000256" key="4">
    <source>
        <dbReference type="SAM" id="Coils"/>
    </source>
</evidence>
<dbReference type="AlphaFoldDB" id="A0A6P7TG48"/>
<dbReference type="Proteomes" id="UP000515154">
    <property type="component" value="Linkage group LG21"/>
</dbReference>
<dbReference type="RefSeq" id="XP_029649215.1">
    <property type="nucleotide sequence ID" value="XM_029793355.2"/>
</dbReference>
<dbReference type="PANTHER" id="PTHR21162">
    <property type="entry name" value="P53 AND DNA DAMAGE-REGULATED PROTEIN"/>
    <property type="match status" value="1"/>
</dbReference>
<dbReference type="InterPro" id="IPR030482">
    <property type="entry name" value="PDRG1"/>
</dbReference>
<keyword evidence="5" id="KW-1185">Reference proteome</keyword>
<keyword evidence="4" id="KW-0175">Coiled coil</keyword>
<name>A0A6P7TG48_9MOLL</name>
<sequence>MGTDKIESSLCEIEVVAEQILANKQQIVDLDRKRNQIREAIRVLSKTHGEKKSWVCMSNMFIKMPEKSTKSILEKDYDKLDVEINSLRKTLKTEMNQLRDLENQDALTGFDLKPLSNQEIKAIESLI</sequence>
<feature type="coiled-coil region" evidence="4">
    <location>
        <begin position="70"/>
        <end position="104"/>
    </location>
</feature>
<gene>
    <name evidence="6" type="primary">LOC115222950</name>
</gene>
<reference evidence="6" key="1">
    <citation type="submission" date="2025-08" db="UniProtKB">
        <authorList>
            <consortium name="RefSeq"/>
        </authorList>
    </citation>
    <scope>IDENTIFICATION</scope>
</reference>
<dbReference type="SUPFAM" id="SSF46579">
    <property type="entry name" value="Prefoldin"/>
    <property type="match status" value="1"/>
</dbReference>
<dbReference type="KEGG" id="osn:115222950"/>
<organism evidence="5 6">
    <name type="scientific">Octopus sinensis</name>
    <name type="common">East Asian common octopus</name>
    <dbReference type="NCBI Taxonomy" id="2607531"/>
    <lineage>
        <taxon>Eukaryota</taxon>
        <taxon>Metazoa</taxon>
        <taxon>Spiralia</taxon>
        <taxon>Lophotrochozoa</taxon>
        <taxon>Mollusca</taxon>
        <taxon>Cephalopoda</taxon>
        <taxon>Coleoidea</taxon>
        <taxon>Octopodiformes</taxon>
        <taxon>Octopoda</taxon>
        <taxon>Incirrata</taxon>
        <taxon>Octopodidae</taxon>
        <taxon>Octopus</taxon>
    </lineage>
</organism>